<evidence type="ECO:0000313" key="3">
    <source>
        <dbReference type="Proteomes" id="UP000184287"/>
    </source>
</evidence>
<feature type="transmembrane region" description="Helical" evidence="1">
    <location>
        <begin position="44"/>
        <end position="65"/>
    </location>
</feature>
<gene>
    <name evidence="2" type="ORF">SAMN04488522_101124</name>
</gene>
<keyword evidence="3" id="KW-1185">Reference proteome</keyword>
<keyword evidence="1" id="KW-1133">Transmembrane helix</keyword>
<protein>
    <submittedName>
        <fullName evidence="2">Uncharacterized protein</fullName>
    </submittedName>
</protein>
<organism evidence="2 3">
    <name type="scientific">Pedobacter caeni</name>
    <dbReference type="NCBI Taxonomy" id="288992"/>
    <lineage>
        <taxon>Bacteria</taxon>
        <taxon>Pseudomonadati</taxon>
        <taxon>Bacteroidota</taxon>
        <taxon>Sphingobacteriia</taxon>
        <taxon>Sphingobacteriales</taxon>
        <taxon>Sphingobacteriaceae</taxon>
        <taxon>Pedobacter</taxon>
    </lineage>
</organism>
<reference evidence="3" key="1">
    <citation type="submission" date="2016-11" db="EMBL/GenBank/DDBJ databases">
        <authorList>
            <person name="Varghese N."/>
            <person name="Submissions S."/>
        </authorList>
    </citation>
    <scope>NUCLEOTIDE SEQUENCE [LARGE SCALE GENOMIC DNA]</scope>
    <source>
        <strain evidence="3">DSM 16990</strain>
    </source>
</reference>
<dbReference type="EMBL" id="FQUQ01000001">
    <property type="protein sequence ID" value="SHE41030.1"/>
    <property type="molecule type" value="Genomic_DNA"/>
</dbReference>
<dbReference type="Proteomes" id="UP000184287">
    <property type="component" value="Unassembled WGS sequence"/>
</dbReference>
<dbReference type="AlphaFoldDB" id="A0A1M4T9E0"/>
<evidence type="ECO:0000313" key="2">
    <source>
        <dbReference type="EMBL" id="SHE41030.1"/>
    </source>
</evidence>
<accession>A0A1M4T9E0</accession>
<keyword evidence="1" id="KW-0812">Transmembrane</keyword>
<name>A0A1M4T9E0_9SPHI</name>
<feature type="transmembrane region" description="Helical" evidence="1">
    <location>
        <begin position="12"/>
        <end position="32"/>
    </location>
</feature>
<dbReference type="OrthoDB" id="1493471at2"/>
<sequence length="250" mass="28699">MDFNFGPFGEYLIYTIYLWYITVPAAVLLVWASLHKKNSRKMRWISGIGAAVLLFPVAVFAWYLLSGLIEDGMNRREHEREKIRHTFILKQPETTAGVAFSAGDTIYYAMDFDMNNRKQAQLKDLDSVRLSKPTRFFNLQVKGVIWVDQYHSWHVTLTHQQPVFGWPCIGNVVIDADSTFVRGTLADDYIALGYHLPKGSKVKYEEGLINIILPNSKWLTIDAETKEPLSAEDKDLADSLKHLHHSIKLR</sequence>
<dbReference type="RefSeq" id="WP_073226087.1">
    <property type="nucleotide sequence ID" value="NZ_FQUQ01000001.1"/>
</dbReference>
<keyword evidence="1" id="KW-0472">Membrane</keyword>
<evidence type="ECO:0000256" key="1">
    <source>
        <dbReference type="SAM" id="Phobius"/>
    </source>
</evidence>
<proteinExistence type="predicted"/>